<evidence type="ECO:0000256" key="3">
    <source>
        <dbReference type="ARBA" id="ARBA00022723"/>
    </source>
</evidence>
<dbReference type="GO" id="GO:0034982">
    <property type="term" value="P:mitochondrial protein processing"/>
    <property type="evidence" value="ECO:0007669"/>
    <property type="project" value="TreeGrafter"/>
</dbReference>
<keyword evidence="10" id="KW-1185">Reference proteome</keyword>
<evidence type="ECO:0000256" key="6">
    <source>
        <dbReference type="ARBA" id="ARBA00023049"/>
    </source>
</evidence>
<dbReference type="EMBL" id="PQXN01000093">
    <property type="protein sequence ID" value="TGO55339.1"/>
    <property type="molecule type" value="Genomic_DNA"/>
</dbReference>
<dbReference type="SUPFAM" id="SSF51735">
    <property type="entry name" value="NAD(P)-binding Rossmann-fold domains"/>
    <property type="match status" value="1"/>
</dbReference>
<comment type="cofactor">
    <cofactor evidence="1">
        <name>Zn(2+)</name>
        <dbReference type="ChEBI" id="CHEBI:29105"/>
    </cofactor>
</comment>
<dbReference type="AlphaFoldDB" id="A0A4Z1I164"/>
<evidence type="ECO:0000256" key="1">
    <source>
        <dbReference type="ARBA" id="ARBA00001947"/>
    </source>
</evidence>
<dbReference type="PANTHER" id="PTHR22726:SF1">
    <property type="entry name" value="METALLOENDOPEPTIDASE OMA1, MITOCHONDRIAL"/>
    <property type="match status" value="1"/>
</dbReference>
<accession>A0A4Z1I164</accession>
<reference evidence="9 10" key="1">
    <citation type="submission" date="2017-12" db="EMBL/GenBank/DDBJ databases">
        <title>Comparative genomics of Botrytis spp.</title>
        <authorList>
            <person name="Valero-Jimenez C.A."/>
            <person name="Tapia P."/>
            <person name="Veloso J."/>
            <person name="Silva-Moreno E."/>
            <person name="Staats M."/>
            <person name="Valdes J.H."/>
            <person name="Van Kan J.A.L."/>
        </authorList>
    </citation>
    <scope>NUCLEOTIDE SEQUENCE [LARGE SCALE GENOMIC DNA]</scope>
    <source>
        <strain evidence="9 10">MUCL11595</strain>
    </source>
</reference>
<dbReference type="InterPro" id="IPR036291">
    <property type="entry name" value="NAD(P)-bd_dom_sf"/>
</dbReference>
<dbReference type="GO" id="GO:0046872">
    <property type="term" value="F:metal ion binding"/>
    <property type="evidence" value="ECO:0007669"/>
    <property type="project" value="UniProtKB-KW"/>
</dbReference>
<evidence type="ECO:0000256" key="2">
    <source>
        <dbReference type="ARBA" id="ARBA00022670"/>
    </source>
</evidence>
<dbReference type="InterPro" id="IPR051156">
    <property type="entry name" value="Mito/Outer_Membr_Metalloprot"/>
</dbReference>
<dbReference type="PANTHER" id="PTHR22726">
    <property type="entry name" value="METALLOENDOPEPTIDASE OMA1"/>
    <property type="match status" value="1"/>
</dbReference>
<keyword evidence="3" id="KW-0479">Metal-binding</keyword>
<name>A0A4Z1I164_9HELO</name>
<protein>
    <recommendedName>
        <fullName evidence="11">Thioester reductase (TE) domain-containing protein</fullName>
    </recommendedName>
</protein>
<evidence type="ECO:0000256" key="4">
    <source>
        <dbReference type="ARBA" id="ARBA00022801"/>
    </source>
</evidence>
<sequence>MSYAPKDVSKALGRVEQISLTFIPANNYLEDLIQTYSRNFLVEKAKTIIKSHGDGLQVILTGSTGYLGYYLLKALIADSKVARIVCLNRSEAEKDFIAEFGDLDGAQKVQFVKTSFGEPRFGLEPAIYQNFLETIDVILHNACFPPPSYFNNEIPWSHQSRWVQWPAYFCAVGIAGLWGWAIWHIEKAPFTDRRRLMFYSQSDMAGFQRQNEYSASLMLAIFPTNMNVYFATAKHVLNDQEEEKIAPVFRKLLKVAREEKYSGKEELFFCHHLIETDTGYFSHDHSMWPGRIFMTSIGLEIIAVDQVGLATIMSHQFAHTYLNHVGEEMSFELFEQRACYPIPILVLLGIASKQMRIPAVAYCLCVGLIDWYGRRWFPNIIENEADVWGLGIMKLAGFDVTKATKYWERKIKYIQAMIDKAKTSRESSNANRRQLLDHYIKDNRQNVKTNNEHMAIIQEYVEDNDILPLPVENTKTTRTRRSDRF</sequence>
<dbReference type="GO" id="GO:0005743">
    <property type="term" value="C:mitochondrial inner membrane"/>
    <property type="evidence" value="ECO:0007669"/>
    <property type="project" value="TreeGrafter"/>
</dbReference>
<evidence type="ECO:0000313" key="9">
    <source>
        <dbReference type="EMBL" id="TGO55339.1"/>
    </source>
</evidence>
<proteinExistence type="predicted"/>
<dbReference type="Pfam" id="PF01435">
    <property type="entry name" value="Peptidase_M48"/>
    <property type="match status" value="1"/>
</dbReference>
<keyword evidence="6" id="KW-0482">Metalloprotease</keyword>
<evidence type="ECO:0000259" key="7">
    <source>
        <dbReference type="Pfam" id="PF01435"/>
    </source>
</evidence>
<feature type="domain" description="Peptidase M48" evidence="7">
    <location>
        <begin position="290"/>
        <end position="417"/>
    </location>
</feature>
<organism evidence="9 10">
    <name type="scientific">Botryotinia convoluta</name>
    <dbReference type="NCBI Taxonomy" id="54673"/>
    <lineage>
        <taxon>Eukaryota</taxon>
        <taxon>Fungi</taxon>
        <taxon>Dikarya</taxon>
        <taxon>Ascomycota</taxon>
        <taxon>Pezizomycotina</taxon>
        <taxon>Leotiomycetes</taxon>
        <taxon>Helotiales</taxon>
        <taxon>Sclerotiniaceae</taxon>
        <taxon>Botryotinia</taxon>
    </lineage>
</organism>
<dbReference type="Pfam" id="PF07993">
    <property type="entry name" value="NAD_binding_4"/>
    <property type="match status" value="1"/>
</dbReference>
<gene>
    <name evidence="9" type="ORF">BCON_0093g00110</name>
</gene>
<keyword evidence="2" id="KW-0645">Protease</keyword>
<comment type="caution">
    <text evidence="9">The sequence shown here is derived from an EMBL/GenBank/DDBJ whole genome shotgun (WGS) entry which is preliminary data.</text>
</comment>
<evidence type="ECO:0000313" key="10">
    <source>
        <dbReference type="Proteomes" id="UP000297527"/>
    </source>
</evidence>
<keyword evidence="5" id="KW-0862">Zinc</keyword>
<evidence type="ECO:0000259" key="8">
    <source>
        <dbReference type="Pfam" id="PF07993"/>
    </source>
</evidence>
<evidence type="ECO:0008006" key="11">
    <source>
        <dbReference type="Google" id="ProtNLM"/>
    </source>
</evidence>
<dbReference type="InterPro" id="IPR013120">
    <property type="entry name" value="FAR_NAD-bd"/>
</dbReference>
<keyword evidence="4" id="KW-0378">Hydrolase</keyword>
<dbReference type="Gene3D" id="3.40.50.720">
    <property type="entry name" value="NAD(P)-binding Rossmann-like Domain"/>
    <property type="match status" value="1"/>
</dbReference>
<dbReference type="Proteomes" id="UP000297527">
    <property type="component" value="Unassembled WGS sequence"/>
</dbReference>
<dbReference type="InterPro" id="IPR001915">
    <property type="entry name" value="Peptidase_M48"/>
</dbReference>
<dbReference type="GO" id="GO:0006515">
    <property type="term" value="P:protein quality control for misfolded or incompletely synthesized proteins"/>
    <property type="evidence" value="ECO:0007669"/>
    <property type="project" value="TreeGrafter"/>
</dbReference>
<dbReference type="GO" id="GO:0004222">
    <property type="term" value="F:metalloendopeptidase activity"/>
    <property type="evidence" value="ECO:0007669"/>
    <property type="project" value="InterPro"/>
</dbReference>
<evidence type="ECO:0000256" key="5">
    <source>
        <dbReference type="ARBA" id="ARBA00022833"/>
    </source>
</evidence>
<feature type="domain" description="Thioester reductase (TE)" evidence="8">
    <location>
        <begin position="60"/>
        <end position="142"/>
    </location>
</feature>
<dbReference type="OrthoDB" id="7464992at2759"/>